<evidence type="ECO:0000313" key="1">
    <source>
        <dbReference type="EMBL" id="KAJ7358543.1"/>
    </source>
</evidence>
<keyword evidence="2" id="KW-1185">Reference proteome</keyword>
<reference evidence="1" key="1">
    <citation type="submission" date="2023-03" db="EMBL/GenBank/DDBJ databases">
        <title>Massive genome expansion in bonnet fungi (Mycena s.s.) driven by repeated elements and novel gene families across ecological guilds.</title>
        <authorList>
            <consortium name="Lawrence Berkeley National Laboratory"/>
            <person name="Harder C.B."/>
            <person name="Miyauchi S."/>
            <person name="Viragh M."/>
            <person name="Kuo A."/>
            <person name="Thoen E."/>
            <person name="Andreopoulos B."/>
            <person name="Lu D."/>
            <person name="Skrede I."/>
            <person name="Drula E."/>
            <person name="Henrissat B."/>
            <person name="Morin E."/>
            <person name="Kohler A."/>
            <person name="Barry K."/>
            <person name="LaButti K."/>
            <person name="Morin E."/>
            <person name="Salamov A."/>
            <person name="Lipzen A."/>
            <person name="Mereny Z."/>
            <person name="Hegedus B."/>
            <person name="Baldrian P."/>
            <person name="Stursova M."/>
            <person name="Weitz H."/>
            <person name="Taylor A."/>
            <person name="Grigoriev I.V."/>
            <person name="Nagy L.G."/>
            <person name="Martin F."/>
            <person name="Kauserud H."/>
        </authorList>
    </citation>
    <scope>NUCLEOTIDE SEQUENCE</scope>
    <source>
        <strain evidence="1">CBHHK002</strain>
    </source>
</reference>
<comment type="caution">
    <text evidence="1">The sequence shown here is derived from an EMBL/GenBank/DDBJ whole genome shotgun (WGS) entry which is preliminary data.</text>
</comment>
<name>A0AAD7AHE3_9AGAR</name>
<accession>A0AAD7AHE3</accession>
<dbReference type="EMBL" id="JARIHO010000007">
    <property type="protein sequence ID" value="KAJ7358543.1"/>
    <property type="molecule type" value="Genomic_DNA"/>
</dbReference>
<dbReference type="Proteomes" id="UP001218218">
    <property type="component" value="Unassembled WGS sequence"/>
</dbReference>
<organism evidence="1 2">
    <name type="scientific">Mycena albidolilacea</name>
    <dbReference type="NCBI Taxonomy" id="1033008"/>
    <lineage>
        <taxon>Eukaryota</taxon>
        <taxon>Fungi</taxon>
        <taxon>Dikarya</taxon>
        <taxon>Basidiomycota</taxon>
        <taxon>Agaricomycotina</taxon>
        <taxon>Agaricomycetes</taxon>
        <taxon>Agaricomycetidae</taxon>
        <taxon>Agaricales</taxon>
        <taxon>Marasmiineae</taxon>
        <taxon>Mycenaceae</taxon>
        <taxon>Mycena</taxon>
    </lineage>
</organism>
<evidence type="ECO:0000313" key="2">
    <source>
        <dbReference type="Proteomes" id="UP001218218"/>
    </source>
</evidence>
<sequence>MYSTVVKGHLGEAQGPFHTTEFGCVFYMSLFHMRNLTLCTRNLGACWLHLYRVGWEEEQICIVEDIGSTLKSGCAEDYSLKPYTGFLVSGIKHVNSSQPMQPTRGQHAPKILLSGAPKFIFWFGAISEASPPDARDSHIECILLQTVPWDVRKKGGTELQESLQDLWEKAVHIGFQWSEEQVESAKKEIYREAYRKGCGDALERCRDVEAAAATQHKEDLEKEHMWGFEVGWRLGEEKNKVWSSSLVETTVQTDTPNPVVDPGVVPMHLLLSRKLTYPLSPHVRSIGLKMQEIYQHTHSPSHHHHIPHEIYPVFKAVFPSHS</sequence>
<dbReference type="AlphaFoldDB" id="A0AAD7AHE3"/>
<gene>
    <name evidence="1" type="ORF">DFH08DRAFT_802360</name>
</gene>
<proteinExistence type="predicted"/>
<protein>
    <submittedName>
        <fullName evidence="1">Uncharacterized protein</fullName>
    </submittedName>
</protein>